<proteinExistence type="predicted"/>
<dbReference type="OrthoDB" id="2946286at2759"/>
<name>A0A409VTZ1_9AGAR</name>
<keyword evidence="2" id="KW-0472">Membrane</keyword>
<dbReference type="AlphaFoldDB" id="A0A409VTZ1"/>
<keyword evidence="2" id="KW-1133">Transmembrane helix</keyword>
<evidence type="ECO:0000313" key="3">
    <source>
        <dbReference type="EMBL" id="PPQ69755.1"/>
    </source>
</evidence>
<reference evidence="3 4" key="1">
    <citation type="journal article" date="2018" name="Evol. Lett.">
        <title>Horizontal gene cluster transfer increased hallucinogenic mushroom diversity.</title>
        <authorList>
            <person name="Reynolds H.T."/>
            <person name="Vijayakumar V."/>
            <person name="Gluck-Thaler E."/>
            <person name="Korotkin H.B."/>
            <person name="Matheny P.B."/>
            <person name="Slot J.C."/>
        </authorList>
    </citation>
    <scope>NUCLEOTIDE SEQUENCE [LARGE SCALE GENOMIC DNA]</scope>
    <source>
        <strain evidence="3 4">SRW20</strain>
    </source>
</reference>
<evidence type="ECO:0000313" key="4">
    <source>
        <dbReference type="Proteomes" id="UP000284706"/>
    </source>
</evidence>
<protein>
    <submittedName>
        <fullName evidence="3">Uncharacterized protein</fullName>
    </submittedName>
</protein>
<keyword evidence="4" id="KW-1185">Reference proteome</keyword>
<evidence type="ECO:0000256" key="2">
    <source>
        <dbReference type="SAM" id="Phobius"/>
    </source>
</evidence>
<organism evidence="3 4">
    <name type="scientific">Gymnopilus dilepis</name>
    <dbReference type="NCBI Taxonomy" id="231916"/>
    <lineage>
        <taxon>Eukaryota</taxon>
        <taxon>Fungi</taxon>
        <taxon>Dikarya</taxon>
        <taxon>Basidiomycota</taxon>
        <taxon>Agaricomycotina</taxon>
        <taxon>Agaricomycetes</taxon>
        <taxon>Agaricomycetidae</taxon>
        <taxon>Agaricales</taxon>
        <taxon>Agaricineae</taxon>
        <taxon>Hymenogastraceae</taxon>
        <taxon>Gymnopilus</taxon>
    </lineage>
</organism>
<keyword evidence="2" id="KW-0812">Transmembrane</keyword>
<comment type="caution">
    <text evidence="3">The sequence shown here is derived from an EMBL/GenBank/DDBJ whole genome shotgun (WGS) entry which is preliminary data.</text>
</comment>
<feature type="compositionally biased region" description="Polar residues" evidence="1">
    <location>
        <begin position="324"/>
        <end position="347"/>
    </location>
</feature>
<gene>
    <name evidence="3" type="ORF">CVT26_014030</name>
</gene>
<dbReference type="EMBL" id="NHYE01005563">
    <property type="protein sequence ID" value="PPQ69755.1"/>
    <property type="molecule type" value="Genomic_DNA"/>
</dbReference>
<accession>A0A409VTZ1</accession>
<feature type="transmembrane region" description="Helical" evidence="2">
    <location>
        <begin position="200"/>
        <end position="221"/>
    </location>
</feature>
<sequence>MNGQNWQNVTIDSGNSTLFAYSPPDCNGSGWTTTNQTAFLGSYRNCTTHGGPGPSANITFTGELPKTLSPEKSSRWWIGTAVYYVSPPLQGQSMRFRLDGVLSQDINLATAGQPINKTVNTRIVWQQTDLNNTQHTLELLPGTSSSTLNVDAVITTQLAPNVTNTTAPAAADPSPNTQSPLSGALAGVSTGYTTYQKVTIAFGSIFGALSFFILLFLFFFLARRRQELNKSAGWAKAQSLEQPFGFDAGPMITLNHVEEPPISPVETGSTPSRMGEQVMPMRALPNVAHGSFTTYDFDHSRDVTEEGTLRGRMSPMLSEGPRSPTISSRGHTQDVSFSPTSVSRSHLSSIPPPSGPRKPSAPSKLEPVRRGTLLQPQ</sequence>
<feature type="region of interest" description="Disordered" evidence="1">
    <location>
        <begin position="305"/>
        <end position="377"/>
    </location>
</feature>
<evidence type="ECO:0000256" key="1">
    <source>
        <dbReference type="SAM" id="MobiDB-lite"/>
    </source>
</evidence>
<dbReference type="Proteomes" id="UP000284706">
    <property type="component" value="Unassembled WGS sequence"/>
</dbReference>
<dbReference type="InParanoid" id="A0A409VTZ1"/>